<name>A0ABW4B5J7_9GAMM</name>
<feature type="compositionally biased region" description="Basic residues" evidence="1">
    <location>
        <begin position="1"/>
        <end position="14"/>
    </location>
</feature>
<feature type="region of interest" description="Disordered" evidence="1">
    <location>
        <begin position="70"/>
        <end position="112"/>
    </location>
</feature>
<comment type="caution">
    <text evidence="2">The sequence shown here is derived from an EMBL/GenBank/DDBJ whole genome shotgun (WGS) entry which is preliminary data.</text>
</comment>
<feature type="region of interest" description="Disordered" evidence="1">
    <location>
        <begin position="1"/>
        <end position="49"/>
    </location>
</feature>
<organism evidence="2 3">
    <name type="scientific">Rhodanobacter aciditrophus</name>
    <dbReference type="NCBI Taxonomy" id="1623218"/>
    <lineage>
        <taxon>Bacteria</taxon>
        <taxon>Pseudomonadati</taxon>
        <taxon>Pseudomonadota</taxon>
        <taxon>Gammaproteobacteria</taxon>
        <taxon>Lysobacterales</taxon>
        <taxon>Rhodanobacteraceae</taxon>
        <taxon>Rhodanobacter</taxon>
    </lineage>
</organism>
<accession>A0ABW4B5J7</accession>
<reference evidence="3" key="1">
    <citation type="journal article" date="2019" name="Int. J. Syst. Evol. Microbiol.">
        <title>The Global Catalogue of Microorganisms (GCM) 10K type strain sequencing project: providing services to taxonomists for standard genome sequencing and annotation.</title>
        <authorList>
            <consortium name="The Broad Institute Genomics Platform"/>
            <consortium name="The Broad Institute Genome Sequencing Center for Infectious Disease"/>
            <person name="Wu L."/>
            <person name="Ma J."/>
        </authorList>
    </citation>
    <scope>NUCLEOTIDE SEQUENCE [LARGE SCALE GENOMIC DNA]</scope>
    <source>
        <strain evidence="3">JCM 30774</strain>
    </source>
</reference>
<sequence length="112" mass="12582">MSRSKKSRSLKGKLGKTGTKEMMKEQKKARKAASPSRFDAKKVKQRKVQAQRKLERLGIAPEAEAPVAKVRPKRFTFTPAKPSQEAELSKAESQDKEQLSNEELLSALTEQN</sequence>
<gene>
    <name evidence="2" type="ORF">ACFQ45_14285</name>
</gene>
<protein>
    <submittedName>
        <fullName evidence="2">Uncharacterized protein</fullName>
    </submittedName>
</protein>
<evidence type="ECO:0000256" key="1">
    <source>
        <dbReference type="SAM" id="MobiDB-lite"/>
    </source>
</evidence>
<feature type="compositionally biased region" description="Basic and acidic residues" evidence="1">
    <location>
        <begin position="87"/>
        <end position="99"/>
    </location>
</feature>
<evidence type="ECO:0000313" key="3">
    <source>
        <dbReference type="Proteomes" id="UP001597059"/>
    </source>
</evidence>
<keyword evidence="3" id="KW-1185">Reference proteome</keyword>
<proteinExistence type="predicted"/>
<dbReference type="Proteomes" id="UP001597059">
    <property type="component" value="Unassembled WGS sequence"/>
</dbReference>
<evidence type="ECO:0000313" key="2">
    <source>
        <dbReference type="EMBL" id="MFD1384536.1"/>
    </source>
</evidence>
<dbReference type="EMBL" id="JBHTMN010000016">
    <property type="protein sequence ID" value="MFD1384536.1"/>
    <property type="molecule type" value="Genomic_DNA"/>
</dbReference>
<dbReference type="RefSeq" id="WP_377368853.1">
    <property type="nucleotide sequence ID" value="NZ_JBHTMN010000016.1"/>
</dbReference>